<protein>
    <submittedName>
        <fullName evidence="1">Uncharacterized protein</fullName>
    </submittedName>
</protein>
<proteinExistence type="predicted"/>
<organism evidence="1 2">
    <name type="scientific">Crossiella equi</name>
    <dbReference type="NCBI Taxonomy" id="130796"/>
    <lineage>
        <taxon>Bacteria</taxon>
        <taxon>Bacillati</taxon>
        <taxon>Actinomycetota</taxon>
        <taxon>Actinomycetes</taxon>
        <taxon>Pseudonocardiales</taxon>
        <taxon>Pseudonocardiaceae</taxon>
        <taxon>Crossiella</taxon>
    </lineage>
</organism>
<comment type="caution">
    <text evidence="1">The sequence shown here is derived from an EMBL/GenBank/DDBJ whole genome shotgun (WGS) entry which is preliminary data.</text>
</comment>
<sequence>MKPTPRKTTPKPPLTIVCRLRTHILKIDLPHRLLHHELDDAIERADLTADLLDHPINACTDVRASKRLLARRVALVVRVWVLHWDNKLNVGAIAELDQQTRGFVAAKLALGKAFSWSLPRYPGSTKPLPKEPA</sequence>
<keyword evidence="2" id="KW-1185">Reference proteome</keyword>
<evidence type="ECO:0000313" key="1">
    <source>
        <dbReference type="EMBL" id="MBP2477628.1"/>
    </source>
</evidence>
<reference evidence="1 2" key="1">
    <citation type="submission" date="2021-03" db="EMBL/GenBank/DDBJ databases">
        <title>Sequencing the genomes of 1000 actinobacteria strains.</title>
        <authorList>
            <person name="Klenk H.-P."/>
        </authorList>
    </citation>
    <scope>NUCLEOTIDE SEQUENCE [LARGE SCALE GENOMIC DNA]</scope>
    <source>
        <strain evidence="1 2">DSM 44580</strain>
    </source>
</reference>
<accession>A0ABS5AM31</accession>
<dbReference type="Proteomes" id="UP001519363">
    <property type="component" value="Unassembled WGS sequence"/>
</dbReference>
<name>A0ABS5AM31_9PSEU</name>
<gene>
    <name evidence="1" type="ORF">JOF53_006500</name>
</gene>
<dbReference type="RefSeq" id="WP_209707449.1">
    <property type="nucleotide sequence ID" value="NZ_JAGIOO010000001.1"/>
</dbReference>
<evidence type="ECO:0000313" key="2">
    <source>
        <dbReference type="Proteomes" id="UP001519363"/>
    </source>
</evidence>
<dbReference type="EMBL" id="JAGIOO010000001">
    <property type="protein sequence ID" value="MBP2477628.1"/>
    <property type="molecule type" value="Genomic_DNA"/>
</dbReference>